<dbReference type="Proteomes" id="UP000586671">
    <property type="component" value="Unassembled WGS sequence"/>
</dbReference>
<dbReference type="AlphaFoldDB" id="A0A7K5XIG0"/>
<feature type="non-terminal residue" evidence="1">
    <location>
        <position position="294"/>
    </location>
</feature>
<sequence length="294" mass="33915">MFLFSNKHKTPISTYTDSYRPPCSIKKTMYKQSSQLHWKENKFYDKGKCHRRRKPQVQNPASQGEPEHLIKVAMQEHHRNTIDATAYWTDKYCLARSEEKYKPVFVNKDKYITWRTGPDNSAAWNKHSCYLPLLPRETRVETSLNSLRVPYPLKPTCLSEFEREMVANMPHRLPLYTVAGRGCFHGYYSPCSGRHYCLRGVDYYLDGASSIRRHLRALGERALHAHCSPLSNTGSQKQVFCSSSSPCFPPPMPNTFICSPRWDTSHFMMTGGVQSGTYIIHPEFTSEAYSALCH</sequence>
<dbReference type="Pfam" id="PF15181">
    <property type="entry name" value="SMRP1"/>
    <property type="match status" value="1"/>
</dbReference>
<dbReference type="EMBL" id="VYZM01011897">
    <property type="protein sequence ID" value="NWU52813.1"/>
    <property type="molecule type" value="Genomic_DNA"/>
</dbReference>
<keyword evidence="2" id="KW-1185">Reference proteome</keyword>
<organism evidence="1 2">
    <name type="scientific">Dromas ardeola</name>
    <dbReference type="NCBI Taxonomy" id="458190"/>
    <lineage>
        <taxon>Eukaryota</taxon>
        <taxon>Metazoa</taxon>
        <taxon>Chordata</taxon>
        <taxon>Craniata</taxon>
        <taxon>Vertebrata</taxon>
        <taxon>Euteleostomi</taxon>
        <taxon>Archelosauria</taxon>
        <taxon>Archosauria</taxon>
        <taxon>Dinosauria</taxon>
        <taxon>Saurischia</taxon>
        <taxon>Theropoda</taxon>
        <taxon>Coelurosauria</taxon>
        <taxon>Aves</taxon>
        <taxon>Neognathae</taxon>
        <taxon>Neoaves</taxon>
        <taxon>Charadriiformes</taxon>
        <taxon>Dromadidae</taxon>
        <taxon>Dromas</taxon>
    </lineage>
</organism>
<accession>A0A7K5XIG0</accession>
<dbReference type="GO" id="GO:0048471">
    <property type="term" value="C:perinuclear region of cytoplasm"/>
    <property type="evidence" value="ECO:0007669"/>
    <property type="project" value="TreeGrafter"/>
</dbReference>
<dbReference type="GO" id="GO:0043014">
    <property type="term" value="F:alpha-tubulin binding"/>
    <property type="evidence" value="ECO:0007669"/>
    <property type="project" value="TreeGrafter"/>
</dbReference>
<dbReference type="PANTHER" id="PTHR35664:SF1">
    <property type="entry name" value="SPERMATID-SPECIFIC MANCHETTE-RELATED PROTEIN 1"/>
    <property type="match status" value="1"/>
</dbReference>
<comment type="caution">
    <text evidence="1">The sequence shown here is derived from an EMBL/GenBank/DDBJ whole genome shotgun (WGS) entry which is preliminary data.</text>
</comment>
<evidence type="ECO:0000313" key="1">
    <source>
        <dbReference type="EMBL" id="NWU52813.1"/>
    </source>
</evidence>
<dbReference type="InterPro" id="IPR028195">
    <property type="entry name" value="SPMIP6"/>
</dbReference>
<reference evidence="1 2" key="1">
    <citation type="submission" date="2019-09" db="EMBL/GenBank/DDBJ databases">
        <title>Bird 10,000 Genomes (B10K) Project - Family phase.</title>
        <authorList>
            <person name="Zhang G."/>
        </authorList>
    </citation>
    <scope>NUCLEOTIDE SEQUENCE [LARGE SCALE GENOMIC DNA]</scope>
    <source>
        <strain evidence="1">B10K-DU-012-55</strain>
        <tissue evidence="1">Muscle</tissue>
    </source>
</reference>
<feature type="non-terminal residue" evidence="1">
    <location>
        <position position="1"/>
    </location>
</feature>
<dbReference type="PANTHER" id="PTHR35664">
    <property type="entry name" value="SPERMATID-SPECIFIC MANCHETTE-RELATED PROTEIN 1"/>
    <property type="match status" value="1"/>
</dbReference>
<gene>
    <name evidence="1" type="primary">Smrp1</name>
    <name evidence="1" type="ORF">DROARD_R14322</name>
</gene>
<name>A0A7K5XIG0_9CHAR</name>
<protein>
    <submittedName>
        <fullName evidence="1">SMRP1 protein</fullName>
    </submittedName>
</protein>
<dbReference type="GO" id="GO:0002177">
    <property type="term" value="C:manchette"/>
    <property type="evidence" value="ECO:0007669"/>
    <property type="project" value="TreeGrafter"/>
</dbReference>
<evidence type="ECO:0000313" key="2">
    <source>
        <dbReference type="Proteomes" id="UP000586671"/>
    </source>
</evidence>
<proteinExistence type="predicted"/>